<evidence type="ECO:0000259" key="4">
    <source>
        <dbReference type="Pfam" id="PF03763"/>
    </source>
</evidence>
<accession>A0ABS8S764</accession>
<evidence type="ECO:0000256" key="3">
    <source>
        <dbReference type="SAM" id="MobiDB-lite"/>
    </source>
</evidence>
<dbReference type="Pfam" id="PF03763">
    <property type="entry name" value="Remorin_C"/>
    <property type="match status" value="1"/>
</dbReference>
<dbReference type="InterPro" id="IPR005516">
    <property type="entry name" value="Remorin_C"/>
</dbReference>
<organism evidence="5 6">
    <name type="scientific">Datura stramonium</name>
    <name type="common">Jimsonweed</name>
    <name type="synonym">Common thornapple</name>
    <dbReference type="NCBI Taxonomy" id="4076"/>
    <lineage>
        <taxon>Eukaryota</taxon>
        <taxon>Viridiplantae</taxon>
        <taxon>Streptophyta</taxon>
        <taxon>Embryophyta</taxon>
        <taxon>Tracheophyta</taxon>
        <taxon>Spermatophyta</taxon>
        <taxon>Magnoliopsida</taxon>
        <taxon>eudicotyledons</taxon>
        <taxon>Gunneridae</taxon>
        <taxon>Pentapetalae</taxon>
        <taxon>asterids</taxon>
        <taxon>lamiids</taxon>
        <taxon>Solanales</taxon>
        <taxon>Solanaceae</taxon>
        <taxon>Solanoideae</taxon>
        <taxon>Datureae</taxon>
        <taxon>Datura</taxon>
    </lineage>
</organism>
<name>A0ABS8S764_DATST</name>
<evidence type="ECO:0000256" key="1">
    <source>
        <dbReference type="ARBA" id="ARBA00005711"/>
    </source>
</evidence>
<proteinExistence type="inferred from homology"/>
<keyword evidence="6" id="KW-1185">Reference proteome</keyword>
<comment type="similarity">
    <text evidence="1">Belongs to the remorin family.</text>
</comment>
<feature type="domain" description="Remorin C-terminal" evidence="4">
    <location>
        <begin position="357"/>
        <end position="453"/>
    </location>
</feature>
<evidence type="ECO:0000313" key="6">
    <source>
        <dbReference type="Proteomes" id="UP000823775"/>
    </source>
</evidence>
<dbReference type="PANTHER" id="PTHR31471">
    <property type="entry name" value="OS02G0116800 PROTEIN"/>
    <property type="match status" value="1"/>
</dbReference>
<reference evidence="5 6" key="1">
    <citation type="journal article" date="2021" name="BMC Genomics">
        <title>Datura genome reveals duplications of psychoactive alkaloid biosynthetic genes and high mutation rate following tissue culture.</title>
        <authorList>
            <person name="Rajewski A."/>
            <person name="Carter-House D."/>
            <person name="Stajich J."/>
            <person name="Litt A."/>
        </authorList>
    </citation>
    <scope>NUCLEOTIDE SEQUENCE [LARGE SCALE GENOMIC DNA]</scope>
    <source>
        <strain evidence="5">AR-01</strain>
    </source>
</reference>
<dbReference type="PANTHER" id="PTHR31471:SF3">
    <property type="entry name" value="OS11G0616300 PROTEIN"/>
    <property type="match status" value="1"/>
</dbReference>
<feature type="coiled-coil region" evidence="2">
    <location>
        <begin position="389"/>
        <end position="418"/>
    </location>
</feature>
<evidence type="ECO:0000256" key="2">
    <source>
        <dbReference type="SAM" id="Coils"/>
    </source>
</evidence>
<keyword evidence="2" id="KW-0175">Coiled coil</keyword>
<dbReference type="EMBL" id="JACEIK010000310">
    <property type="protein sequence ID" value="MCD7454657.1"/>
    <property type="molecule type" value="Genomic_DNA"/>
</dbReference>
<dbReference type="Proteomes" id="UP000823775">
    <property type="component" value="Unassembled WGS sequence"/>
</dbReference>
<evidence type="ECO:0000313" key="5">
    <source>
        <dbReference type="EMBL" id="MCD7454657.1"/>
    </source>
</evidence>
<comment type="caution">
    <text evidence="5">The sequence shown here is derived from an EMBL/GenBank/DDBJ whole genome shotgun (WGS) entry which is preliminary data.</text>
</comment>
<protein>
    <recommendedName>
        <fullName evidence="4">Remorin C-terminal domain-containing protein</fullName>
    </recommendedName>
</protein>
<feature type="region of interest" description="Disordered" evidence="3">
    <location>
        <begin position="258"/>
        <end position="298"/>
    </location>
</feature>
<sequence>MDLASAKYCEAPSLFPSQGVNEATLEGNNGNPFLDGFPDPLCKLNLKETSDFVKSLPTASNGAESRGFLRKEGVSSVTRRNMDAPSTPGRPIFSFSVGNFSRKSFPSKWDDAEKWLVNGSSIQDSPSSHHNHGIKPPLESSKLLKQCNGFKLKEAENVFAEKSRVTNEKVSKVASDFQVPLPLNHYHISAGASNTVSAATDVFLKDKFTDEVESIYPKFRCLEPTKEGFLFGNGAGKSMNEATMEAIHEVKHRDIGTEMTPIGSSTTSRCHTPFKSPSPARHNTPADRSGPLALPSSGSDSTIDIMQFQECHLAKLQFGTQFDSVTTNWSSREEEEEDISKSLRHFEINNECRKSVSESKTRSWEEEEKTKCCLRYQREEAKIQAWVNLQNAKAEAQSKKLEVKIQKMRSNLEEKLMKRMAIVHRKAEEWRSTAQLQHKEQIEKVADHSRKMMMLTRQNSHLSAQTSCGCFPCRNHLI</sequence>
<gene>
    <name evidence="5" type="ORF">HAX54_025551</name>
</gene>